<dbReference type="GO" id="GO:0016020">
    <property type="term" value="C:membrane"/>
    <property type="evidence" value="ECO:0007669"/>
    <property type="project" value="TreeGrafter"/>
</dbReference>
<dbReference type="Pfam" id="PF01522">
    <property type="entry name" value="Polysacc_deac_1"/>
    <property type="match status" value="1"/>
</dbReference>
<dbReference type="InterPro" id="IPR050248">
    <property type="entry name" value="Polysacc_deacetylase_ArnD"/>
</dbReference>
<evidence type="ECO:0000256" key="2">
    <source>
        <dbReference type="ARBA" id="ARBA00022801"/>
    </source>
</evidence>
<name>A0A2V2YNX9_9BACL</name>
<organism evidence="4 5">
    <name type="scientific">Paenibacillus cellulosilyticus</name>
    <dbReference type="NCBI Taxonomy" id="375489"/>
    <lineage>
        <taxon>Bacteria</taxon>
        <taxon>Bacillati</taxon>
        <taxon>Bacillota</taxon>
        <taxon>Bacilli</taxon>
        <taxon>Bacillales</taxon>
        <taxon>Paenibacillaceae</taxon>
        <taxon>Paenibacillus</taxon>
    </lineage>
</organism>
<dbReference type="GO" id="GO:0046872">
    <property type="term" value="F:metal ion binding"/>
    <property type="evidence" value="ECO:0007669"/>
    <property type="project" value="UniProtKB-KW"/>
</dbReference>
<dbReference type="GO" id="GO:0016810">
    <property type="term" value="F:hydrolase activity, acting on carbon-nitrogen (but not peptide) bonds"/>
    <property type="evidence" value="ECO:0007669"/>
    <property type="project" value="InterPro"/>
</dbReference>
<gene>
    <name evidence="4" type="ORF">DFQ01_12056</name>
</gene>
<dbReference type="PROSITE" id="PS51677">
    <property type="entry name" value="NODB"/>
    <property type="match status" value="1"/>
</dbReference>
<protein>
    <submittedName>
        <fullName evidence="4">Polysaccharide deacetylase family sporulation protein PdaB</fullName>
    </submittedName>
</protein>
<dbReference type="EMBL" id="QGTQ01000020">
    <property type="protein sequence ID" value="PWV97869.1"/>
    <property type="molecule type" value="Genomic_DNA"/>
</dbReference>
<accession>A0A2V2YNX9</accession>
<keyword evidence="1" id="KW-0479">Metal-binding</keyword>
<dbReference type="GO" id="GO:0005975">
    <property type="term" value="P:carbohydrate metabolic process"/>
    <property type="evidence" value="ECO:0007669"/>
    <property type="project" value="InterPro"/>
</dbReference>
<dbReference type="OrthoDB" id="2649545at2"/>
<evidence type="ECO:0000313" key="5">
    <source>
        <dbReference type="Proteomes" id="UP000246635"/>
    </source>
</evidence>
<dbReference type="Proteomes" id="UP000246635">
    <property type="component" value="Unassembled WGS sequence"/>
</dbReference>
<comment type="caution">
    <text evidence="4">The sequence shown here is derived from an EMBL/GenBank/DDBJ whole genome shotgun (WGS) entry which is preliminary data.</text>
</comment>
<dbReference type="PANTHER" id="PTHR10587:SF133">
    <property type="entry name" value="CHITIN DEACETYLASE 1-RELATED"/>
    <property type="match status" value="1"/>
</dbReference>
<keyword evidence="2" id="KW-0378">Hydrolase</keyword>
<feature type="domain" description="NodB homology" evidence="3">
    <location>
        <begin position="67"/>
        <end position="249"/>
    </location>
</feature>
<evidence type="ECO:0000259" key="3">
    <source>
        <dbReference type="PROSITE" id="PS51677"/>
    </source>
</evidence>
<dbReference type="AlphaFoldDB" id="A0A2V2YNX9"/>
<reference evidence="4 5" key="1">
    <citation type="submission" date="2018-05" db="EMBL/GenBank/DDBJ databases">
        <title>Genomic Encyclopedia of Type Strains, Phase III (KMG-III): the genomes of soil and plant-associated and newly described type strains.</title>
        <authorList>
            <person name="Whitman W."/>
        </authorList>
    </citation>
    <scope>NUCLEOTIDE SEQUENCE [LARGE SCALE GENOMIC DNA]</scope>
    <source>
        <strain evidence="4 5">CECT 5696</strain>
    </source>
</reference>
<dbReference type="InterPro" id="IPR002509">
    <property type="entry name" value="NODB_dom"/>
</dbReference>
<sequence>MPFRTWAATAACIALLVPQSLVPYSTLLHPFHQVSAHAHAEAVPVKKDRYYYEKRGDVVWEVKTDQPLIALTFDDGPDPAQTNAILDLLKRYEARCTFFVVGKRVDAFPTTAQRIVSEGHEIANHTYNHTYFQNSSPAQIQADLKKTEEAIRRATGQHSVLFRPPGGMFNEKLVTTANSMGLKPIIWSWHQDTRDWVRPGVAQITNKVLRNAHNGDIVLFHDHIEGKSQTIQALETILPELARRGFRFVTVSELMRDANPEQQSHLLPE</sequence>
<dbReference type="Gene3D" id="3.20.20.370">
    <property type="entry name" value="Glycoside hydrolase/deacetylase"/>
    <property type="match status" value="1"/>
</dbReference>
<dbReference type="CDD" id="cd10917">
    <property type="entry name" value="CE4_NodB_like_6s_7s"/>
    <property type="match status" value="1"/>
</dbReference>
<dbReference type="SUPFAM" id="SSF88713">
    <property type="entry name" value="Glycoside hydrolase/deacetylase"/>
    <property type="match status" value="1"/>
</dbReference>
<dbReference type="InterPro" id="IPR011330">
    <property type="entry name" value="Glyco_hydro/deAcase_b/a-brl"/>
</dbReference>
<dbReference type="PANTHER" id="PTHR10587">
    <property type="entry name" value="GLYCOSYL TRANSFERASE-RELATED"/>
    <property type="match status" value="1"/>
</dbReference>
<evidence type="ECO:0000313" key="4">
    <source>
        <dbReference type="EMBL" id="PWV97869.1"/>
    </source>
</evidence>
<dbReference type="RefSeq" id="WP_110045841.1">
    <property type="nucleotide sequence ID" value="NZ_CP054613.1"/>
</dbReference>
<proteinExistence type="predicted"/>
<keyword evidence="5" id="KW-1185">Reference proteome</keyword>
<evidence type="ECO:0000256" key="1">
    <source>
        <dbReference type="ARBA" id="ARBA00022723"/>
    </source>
</evidence>